<keyword evidence="4" id="KW-1185">Reference proteome</keyword>
<evidence type="ECO:0000313" key="3">
    <source>
        <dbReference type="EMBL" id="GJS65353.1"/>
    </source>
</evidence>
<feature type="region of interest" description="Disordered" evidence="1">
    <location>
        <begin position="154"/>
        <end position="196"/>
    </location>
</feature>
<evidence type="ECO:0000256" key="1">
    <source>
        <dbReference type="SAM" id="MobiDB-lite"/>
    </source>
</evidence>
<dbReference type="Proteomes" id="UP001151760">
    <property type="component" value="Unassembled WGS sequence"/>
</dbReference>
<feature type="region of interest" description="Disordered" evidence="1">
    <location>
        <begin position="213"/>
        <end position="233"/>
    </location>
</feature>
<feature type="region of interest" description="Disordered" evidence="1">
    <location>
        <begin position="603"/>
        <end position="627"/>
    </location>
</feature>
<feature type="compositionally biased region" description="Basic and acidic residues" evidence="1">
    <location>
        <begin position="607"/>
        <end position="627"/>
    </location>
</feature>
<reference evidence="3" key="2">
    <citation type="submission" date="2022-01" db="EMBL/GenBank/DDBJ databases">
        <authorList>
            <person name="Yamashiro T."/>
            <person name="Shiraishi A."/>
            <person name="Satake H."/>
            <person name="Nakayama K."/>
        </authorList>
    </citation>
    <scope>NUCLEOTIDE SEQUENCE</scope>
</reference>
<dbReference type="Pfam" id="PF14111">
    <property type="entry name" value="DUF4283"/>
    <property type="match status" value="1"/>
</dbReference>
<feature type="compositionally biased region" description="Polar residues" evidence="1">
    <location>
        <begin position="217"/>
        <end position="233"/>
    </location>
</feature>
<gene>
    <name evidence="3" type="ORF">Tco_0679917</name>
</gene>
<dbReference type="PANTHER" id="PTHR31286">
    <property type="entry name" value="GLYCINE-RICH CELL WALL STRUCTURAL PROTEIN 1.8-LIKE"/>
    <property type="match status" value="1"/>
</dbReference>
<dbReference type="InterPro" id="IPR040256">
    <property type="entry name" value="At4g02000-like"/>
</dbReference>
<dbReference type="PANTHER" id="PTHR31286:SF99">
    <property type="entry name" value="DUF4283 DOMAIN-CONTAINING PROTEIN"/>
    <property type="match status" value="1"/>
</dbReference>
<accession>A0ABQ4XJ62</accession>
<evidence type="ECO:0000313" key="4">
    <source>
        <dbReference type="Proteomes" id="UP001151760"/>
    </source>
</evidence>
<dbReference type="InterPro" id="IPR025558">
    <property type="entry name" value="DUF4283"/>
</dbReference>
<evidence type="ECO:0000259" key="2">
    <source>
        <dbReference type="Pfam" id="PF14111"/>
    </source>
</evidence>
<name>A0ABQ4XJ62_9ASTR</name>
<feature type="region of interest" description="Disordered" evidence="1">
    <location>
        <begin position="665"/>
        <end position="689"/>
    </location>
</feature>
<feature type="domain" description="DUF4283" evidence="2">
    <location>
        <begin position="356"/>
        <end position="435"/>
    </location>
</feature>
<comment type="caution">
    <text evidence="3">The sequence shown here is derived from an EMBL/GenBank/DDBJ whole genome shotgun (WGS) entry which is preliminary data.</text>
</comment>
<reference evidence="3" key="1">
    <citation type="journal article" date="2022" name="Int. J. Mol. Sci.">
        <title>Draft Genome of Tanacetum Coccineum: Genomic Comparison of Closely Related Tanacetum-Family Plants.</title>
        <authorList>
            <person name="Yamashiro T."/>
            <person name="Shiraishi A."/>
            <person name="Nakayama K."/>
            <person name="Satake H."/>
        </authorList>
    </citation>
    <scope>NUCLEOTIDE SEQUENCE</scope>
</reference>
<protein>
    <submittedName>
        <fullName evidence="3">Zinc knuckle CX2CX4HX4C containing protein</fullName>
    </submittedName>
</protein>
<dbReference type="EMBL" id="BQNB010009571">
    <property type="protein sequence ID" value="GJS65353.1"/>
    <property type="molecule type" value="Genomic_DNA"/>
</dbReference>
<organism evidence="3 4">
    <name type="scientific">Tanacetum coccineum</name>
    <dbReference type="NCBI Taxonomy" id="301880"/>
    <lineage>
        <taxon>Eukaryota</taxon>
        <taxon>Viridiplantae</taxon>
        <taxon>Streptophyta</taxon>
        <taxon>Embryophyta</taxon>
        <taxon>Tracheophyta</taxon>
        <taxon>Spermatophyta</taxon>
        <taxon>Magnoliopsida</taxon>
        <taxon>eudicotyledons</taxon>
        <taxon>Gunneridae</taxon>
        <taxon>Pentapetalae</taxon>
        <taxon>asterids</taxon>
        <taxon>campanulids</taxon>
        <taxon>Asterales</taxon>
        <taxon>Asteraceae</taxon>
        <taxon>Asteroideae</taxon>
        <taxon>Anthemideae</taxon>
        <taxon>Anthemidinae</taxon>
        <taxon>Tanacetum</taxon>
    </lineage>
</organism>
<proteinExistence type="predicted"/>
<sequence>MEILPESTSNRSADLTLLAGNSVKEILPKLNLPDHRSSLKISRLSRQKCQGRLLASFPNDAKYEHVGQDTRSQDGKDVNKNESLRDEVPDLKKVIKKWTSSKVILDQLLTEKVPGNIVCALGGREPLPPLLKILGAKPIGTSMDITPPADLVQTSTVSDKTKQVTENESLVKATKKKAQTKSPTVPDLSPDKKANSSTEQLLLTVMKEIKGLKEQTKPSSDNSSSVLHTRSSKSIKVSSLTTTDVQSDVSETVTNTATPVLHNLKGEPLKSILKNNNKVTFMEEWNNEGSFAFAAVGVVKGLNGMADVQGISDKSSTDGVCNSKAKKVNLYSLVHENVIPGANITLPKESVDEIANKFANTLYGHFIGCKHAFLIVDRYVKNAWARYGLKRSMFHHGFLFFQFSSKTGMEHVLANGSWRIRMTPIMLNIWNPTKKLIKDDIKKVSVWVKMHDVPIVAYSEVGLSLITTQVGRPIMLDAHTADMCVNSWGWCSYARALIEVDAEKALADSIVVAVPIKGEKGHSLETISIEYEWKPPRCSKCKNFDHLDVDCPRKPKAISVQNQEEGFVQVKRKKKQPMKSVPRHIEGIQITKPKTTLVYKAVTKPSPPKEKSSEESHVNDTEKPTTSKLIHDELDLMELKNSFDKLKEEGTALELVEAAVQEKSNNPKLSFGPLDLSNFSDSDEDEDEVFASQEEHHAYLASI</sequence>